<evidence type="ECO:0000256" key="1">
    <source>
        <dbReference type="SAM" id="MobiDB-lite"/>
    </source>
</evidence>
<gene>
    <name evidence="2" type="ORF">AWC38_SpisGene6235</name>
</gene>
<protein>
    <submittedName>
        <fullName evidence="2">Uncharacterized protein</fullName>
    </submittedName>
</protein>
<feature type="region of interest" description="Disordered" evidence="1">
    <location>
        <begin position="48"/>
        <end position="118"/>
    </location>
</feature>
<dbReference type="Pfam" id="PF17722">
    <property type="entry name" value="IFTAP"/>
    <property type="match status" value="2"/>
</dbReference>
<evidence type="ECO:0000313" key="2">
    <source>
        <dbReference type="EMBL" id="PFX29052.1"/>
    </source>
</evidence>
<dbReference type="OrthoDB" id="10057631at2759"/>
<dbReference type="GO" id="GO:0120160">
    <property type="term" value="F:intraciliary transport particle A binding"/>
    <property type="evidence" value="ECO:0007669"/>
    <property type="project" value="TreeGrafter"/>
</dbReference>
<name>A0A2B4SKM9_STYPI</name>
<feature type="compositionally biased region" description="Low complexity" evidence="1">
    <location>
        <begin position="162"/>
        <end position="171"/>
    </location>
</feature>
<keyword evidence="3" id="KW-1185">Reference proteome</keyword>
<dbReference type="InterPro" id="IPR040028">
    <property type="entry name" value="IFTAP"/>
</dbReference>
<dbReference type="PANTHER" id="PTHR35543:SF1">
    <property type="entry name" value="INTRAFLAGELLAR TRANSPORT-ASSOCIATED PROTEIN"/>
    <property type="match status" value="1"/>
</dbReference>
<dbReference type="GO" id="GO:0007283">
    <property type="term" value="P:spermatogenesis"/>
    <property type="evidence" value="ECO:0007669"/>
    <property type="project" value="TreeGrafter"/>
</dbReference>
<comment type="caution">
    <text evidence="2">The sequence shown here is derived from an EMBL/GenBank/DDBJ whole genome shotgun (WGS) entry which is preliminary data.</text>
</comment>
<proteinExistence type="predicted"/>
<dbReference type="STRING" id="50429.A0A2B4SKM9"/>
<evidence type="ECO:0000313" key="3">
    <source>
        <dbReference type="Proteomes" id="UP000225706"/>
    </source>
</evidence>
<reference evidence="3" key="1">
    <citation type="journal article" date="2017" name="bioRxiv">
        <title>Comparative analysis of the genomes of Stylophora pistillata and Acropora digitifera provides evidence for extensive differences between species of corals.</title>
        <authorList>
            <person name="Voolstra C.R."/>
            <person name="Li Y."/>
            <person name="Liew Y.J."/>
            <person name="Baumgarten S."/>
            <person name="Zoccola D."/>
            <person name="Flot J.-F."/>
            <person name="Tambutte S."/>
            <person name="Allemand D."/>
            <person name="Aranda M."/>
        </authorList>
    </citation>
    <scope>NUCLEOTIDE SEQUENCE [LARGE SCALE GENOMIC DNA]</scope>
</reference>
<feature type="region of interest" description="Disordered" evidence="1">
    <location>
        <begin position="162"/>
        <end position="183"/>
    </location>
</feature>
<dbReference type="GO" id="GO:0007340">
    <property type="term" value="P:acrosome reaction"/>
    <property type="evidence" value="ECO:0007669"/>
    <property type="project" value="TreeGrafter"/>
</dbReference>
<organism evidence="2 3">
    <name type="scientific">Stylophora pistillata</name>
    <name type="common">Smooth cauliflower coral</name>
    <dbReference type="NCBI Taxonomy" id="50429"/>
    <lineage>
        <taxon>Eukaryota</taxon>
        <taxon>Metazoa</taxon>
        <taxon>Cnidaria</taxon>
        <taxon>Anthozoa</taxon>
        <taxon>Hexacorallia</taxon>
        <taxon>Scleractinia</taxon>
        <taxon>Astrocoeniina</taxon>
        <taxon>Pocilloporidae</taxon>
        <taxon>Stylophora</taxon>
    </lineage>
</organism>
<dbReference type="GO" id="GO:0005829">
    <property type="term" value="C:cytosol"/>
    <property type="evidence" value="ECO:0007669"/>
    <property type="project" value="TreeGrafter"/>
</dbReference>
<dbReference type="AlphaFoldDB" id="A0A2B4SKM9"/>
<dbReference type="GO" id="GO:0097731">
    <property type="term" value="C:9+0 non-motile cilium"/>
    <property type="evidence" value="ECO:0007669"/>
    <property type="project" value="TreeGrafter"/>
</dbReference>
<dbReference type="PANTHER" id="PTHR35543">
    <property type="entry name" value="PROTEIN C11ORF74"/>
    <property type="match status" value="1"/>
</dbReference>
<accession>A0A2B4SKM9</accession>
<sequence length="296" mass="32564">MAKGEGIVKSDESQPDLDQYAKEALDEIFGKEEQSYEDFVQSFMYLNKDDNSGTKVPSPQGNPHDLQNGASSHNKLAKLTVDDHHSLETKIQGTESDNIPEEVLGPGSTSVPFLMRTPESSGGKILQVDNFVEYADEGSDDERSIPNVDSLLEDDIFASGYSPSVVNSSNSSKHKGDRISTAKDIPSNVDLGIELCHEATKEVCYLPGDASILPGEVDDYEMNEQPDTSEAVVSPKITQLQIATRINICHRKNDQRTPSEEGEDADEVQPFTLDTNLDYDNVILTPKFSFSPRHIP</sequence>
<dbReference type="Proteomes" id="UP000225706">
    <property type="component" value="Unassembled WGS sequence"/>
</dbReference>
<dbReference type="EMBL" id="LSMT01000072">
    <property type="protein sequence ID" value="PFX29052.1"/>
    <property type="molecule type" value="Genomic_DNA"/>
</dbReference>